<keyword evidence="3" id="KW-1185">Reference proteome</keyword>
<feature type="region of interest" description="Disordered" evidence="1">
    <location>
        <begin position="19"/>
        <end position="61"/>
    </location>
</feature>
<keyword evidence="2" id="KW-0176">Collagen</keyword>
<dbReference type="AlphaFoldDB" id="A0A7T8GPQ0"/>
<reference evidence="3" key="1">
    <citation type="submission" date="2021-01" db="EMBL/GenBank/DDBJ databases">
        <title>Caligus Genome Assembly.</title>
        <authorList>
            <person name="Gallardo-Escarate C."/>
        </authorList>
    </citation>
    <scope>NUCLEOTIDE SEQUENCE [LARGE SCALE GENOMIC DNA]</scope>
</reference>
<accession>A0A7T8GPQ0</accession>
<dbReference type="EMBL" id="CP045907">
    <property type="protein sequence ID" value="QQP35357.1"/>
    <property type="molecule type" value="Genomic_DNA"/>
</dbReference>
<proteinExistence type="predicted"/>
<dbReference type="Proteomes" id="UP000595437">
    <property type="component" value="Chromosome 18"/>
</dbReference>
<dbReference type="Pfam" id="PF01391">
    <property type="entry name" value="Collagen"/>
    <property type="match status" value="1"/>
</dbReference>
<organism evidence="2 3">
    <name type="scientific">Caligus rogercresseyi</name>
    <name type="common">Sea louse</name>
    <dbReference type="NCBI Taxonomy" id="217165"/>
    <lineage>
        <taxon>Eukaryota</taxon>
        <taxon>Metazoa</taxon>
        <taxon>Ecdysozoa</taxon>
        <taxon>Arthropoda</taxon>
        <taxon>Crustacea</taxon>
        <taxon>Multicrustacea</taxon>
        <taxon>Hexanauplia</taxon>
        <taxon>Copepoda</taxon>
        <taxon>Siphonostomatoida</taxon>
        <taxon>Caligidae</taxon>
        <taxon>Caligus</taxon>
    </lineage>
</organism>
<sequence>DELDDYRVIRKPNGKRDFCKCKRGPIGPPGAPGADGLRGMRGPKGPEGSKGEPGSFDLSVL</sequence>
<feature type="non-terminal residue" evidence="2">
    <location>
        <position position="1"/>
    </location>
</feature>
<evidence type="ECO:0000313" key="2">
    <source>
        <dbReference type="EMBL" id="QQP35357.1"/>
    </source>
</evidence>
<dbReference type="GO" id="GO:0005581">
    <property type="term" value="C:collagen trimer"/>
    <property type="evidence" value="ECO:0007669"/>
    <property type="project" value="UniProtKB-KW"/>
</dbReference>
<protein>
    <submittedName>
        <fullName evidence="2">Collagen and calcium binding EGF domains 1like</fullName>
    </submittedName>
</protein>
<evidence type="ECO:0000313" key="3">
    <source>
        <dbReference type="Proteomes" id="UP000595437"/>
    </source>
</evidence>
<name>A0A7T8GPQ0_CALRO</name>
<evidence type="ECO:0000256" key="1">
    <source>
        <dbReference type="SAM" id="MobiDB-lite"/>
    </source>
</evidence>
<gene>
    <name evidence="2" type="ORF">FKW44_023554</name>
</gene>
<dbReference type="InterPro" id="IPR008160">
    <property type="entry name" value="Collagen"/>
</dbReference>